<sequence>MKIFQISDFEESCAGYSYPDTSLGTALRGNPLSTCTKISGGGHLRDCLCHCHFIPGSQRSSSFLLFNGEVIALIRKKWNQALLMRGRRMSYAATTVSGTDRSSANGKTVPAAKSLLALV</sequence>
<dbReference type="OrthoDB" id="6430270at2759"/>
<proteinExistence type="predicted"/>
<dbReference type="EMBL" id="BMAV01005191">
    <property type="protein sequence ID" value="GFY46100.1"/>
    <property type="molecule type" value="Genomic_DNA"/>
</dbReference>
<reference evidence="1" key="1">
    <citation type="submission" date="2020-08" db="EMBL/GenBank/DDBJ databases">
        <title>Multicomponent nature underlies the extraordinary mechanical properties of spider dragline silk.</title>
        <authorList>
            <person name="Kono N."/>
            <person name="Nakamura H."/>
            <person name="Mori M."/>
            <person name="Yoshida Y."/>
            <person name="Ohtoshi R."/>
            <person name="Malay A.D."/>
            <person name="Moran D.A.P."/>
            <person name="Tomita M."/>
            <person name="Numata K."/>
            <person name="Arakawa K."/>
        </authorList>
    </citation>
    <scope>NUCLEOTIDE SEQUENCE</scope>
</reference>
<name>A0A8X6X394_9ARAC</name>
<keyword evidence="2" id="KW-1185">Reference proteome</keyword>
<comment type="caution">
    <text evidence="1">The sequence shown here is derived from an EMBL/GenBank/DDBJ whole genome shotgun (WGS) entry which is preliminary data.</text>
</comment>
<dbReference type="AlphaFoldDB" id="A0A8X6X394"/>
<accession>A0A8X6X394</accession>
<evidence type="ECO:0000313" key="2">
    <source>
        <dbReference type="Proteomes" id="UP000886998"/>
    </source>
</evidence>
<organism evidence="1 2">
    <name type="scientific">Trichonephila inaurata madagascariensis</name>
    <dbReference type="NCBI Taxonomy" id="2747483"/>
    <lineage>
        <taxon>Eukaryota</taxon>
        <taxon>Metazoa</taxon>
        <taxon>Ecdysozoa</taxon>
        <taxon>Arthropoda</taxon>
        <taxon>Chelicerata</taxon>
        <taxon>Arachnida</taxon>
        <taxon>Araneae</taxon>
        <taxon>Araneomorphae</taxon>
        <taxon>Entelegynae</taxon>
        <taxon>Araneoidea</taxon>
        <taxon>Nephilidae</taxon>
        <taxon>Trichonephila</taxon>
        <taxon>Trichonephila inaurata</taxon>
    </lineage>
</organism>
<protein>
    <submittedName>
        <fullName evidence="1">G_PROTEIN_RECEP_F2_4 domain-containing protein</fullName>
    </submittedName>
</protein>
<evidence type="ECO:0000313" key="1">
    <source>
        <dbReference type="EMBL" id="GFY46100.1"/>
    </source>
</evidence>
<dbReference type="Proteomes" id="UP000886998">
    <property type="component" value="Unassembled WGS sequence"/>
</dbReference>
<gene>
    <name evidence="1" type="ORF">TNIN_3471</name>
</gene>